<dbReference type="InterPro" id="IPR023095">
    <property type="entry name" value="Ade_MeTrfase_dom_2"/>
</dbReference>
<dbReference type="PIRSF" id="PIRSF000398">
    <property type="entry name" value="M_m6A_EcoRV"/>
    <property type="match status" value="1"/>
</dbReference>
<proteinExistence type="inferred from homology"/>
<evidence type="ECO:0000256" key="3">
    <source>
        <dbReference type="ARBA" id="ARBA00022603"/>
    </source>
</evidence>
<evidence type="ECO:0000256" key="1">
    <source>
        <dbReference type="ARBA" id="ARBA00006594"/>
    </source>
</evidence>
<sequence length="306" mass="36148">MSSFISSPILYMGNKNRLIRRGLINLFPKNINHFIDAFAGSATVSMNTQAKKYIINDIDETLHLYYQMFAKNNEKTIIKHIEKRIEEFGLPTKTTIRCFSDKNEVEIYKKAYHKFRDFYNKNKNSLDLYTLMFFAFSQQFRVSKKGDFNMPFGNNCFSLKNKKAINFGCEFFSKNNISIYKRDFQDLIFNETLNKDDFVYLDSPYSITTATYNESYKWGFNDDNRLFMVCKELDKSNIKFGMSNVIINKGLENKNLIDFCSKNDFKVYSPNNFQYHACGKENNKQQEVYICNYEVKNNNHSFNLLN</sequence>
<dbReference type="Proteomes" id="UP000287237">
    <property type="component" value="Unassembled WGS sequence"/>
</dbReference>
<dbReference type="GO" id="GO:0009007">
    <property type="term" value="F:site-specific DNA-methyltransferase (adenine-specific) activity"/>
    <property type="evidence" value="ECO:0007669"/>
    <property type="project" value="UniProtKB-EC"/>
</dbReference>
<evidence type="ECO:0000256" key="5">
    <source>
        <dbReference type="ARBA" id="ARBA00022691"/>
    </source>
</evidence>
<dbReference type="GO" id="GO:0009307">
    <property type="term" value="P:DNA restriction-modification system"/>
    <property type="evidence" value="ECO:0007669"/>
    <property type="project" value="InterPro"/>
</dbReference>
<dbReference type="AlphaFoldDB" id="A0A430ZDE4"/>
<evidence type="ECO:0000313" key="7">
    <source>
        <dbReference type="EMBL" id="RTJ94570.1"/>
    </source>
</evidence>
<reference evidence="7 8" key="1">
    <citation type="journal article" date="2019" name="Appl. Environ. Microbiol.">
        <title>Population genetics and characterization of Campylobacter jejuni isolates in western jackdaws and game birds in Finland.</title>
        <authorList>
            <person name="Kovanen S."/>
            <person name="Rossi M."/>
            <person name="Pohja-Mykra M."/>
            <person name="Nieminen T."/>
            <person name="Raunio-Saarnisto M."/>
            <person name="Sauvala M."/>
            <person name="Fredriksson-Ahomaa M."/>
            <person name="Hanninen M.L."/>
            <person name="Kivisto R."/>
        </authorList>
    </citation>
    <scope>NUCLEOTIDE SEQUENCE [LARGE SCALE GENOMIC DNA]</scope>
    <source>
        <strain evidence="7 8">CB296</strain>
    </source>
</reference>
<dbReference type="Gene3D" id="1.10.1020.10">
    <property type="entry name" value="Adenine-specific Methyltransferase, Domain 2"/>
    <property type="match status" value="1"/>
</dbReference>
<evidence type="ECO:0000256" key="6">
    <source>
        <dbReference type="ARBA" id="ARBA00047942"/>
    </source>
</evidence>
<name>A0A430ZDE4_CAMJU</name>
<dbReference type="RefSeq" id="WP_050589782.1">
    <property type="nucleotide sequence ID" value="NZ_JASUQX010000041.1"/>
</dbReference>
<dbReference type="NCBIfam" id="TIGR00571">
    <property type="entry name" value="dam"/>
    <property type="match status" value="1"/>
</dbReference>
<dbReference type="SUPFAM" id="SSF53335">
    <property type="entry name" value="S-adenosyl-L-methionine-dependent methyltransferases"/>
    <property type="match status" value="1"/>
</dbReference>
<dbReference type="PRINTS" id="PR00505">
    <property type="entry name" value="D12N6MTFRASE"/>
</dbReference>
<accession>A0A430ZDE4</accession>
<protein>
    <recommendedName>
        <fullName evidence="2">site-specific DNA-methyltransferase (adenine-specific)</fullName>
        <ecNumber evidence="2">2.1.1.72</ecNumber>
    </recommendedName>
</protein>
<evidence type="ECO:0000256" key="2">
    <source>
        <dbReference type="ARBA" id="ARBA00011900"/>
    </source>
</evidence>
<comment type="caution">
    <text evidence="7">The sequence shown here is derived from an EMBL/GenBank/DDBJ whole genome shotgun (WGS) entry which is preliminary data.</text>
</comment>
<keyword evidence="5" id="KW-0949">S-adenosyl-L-methionine</keyword>
<dbReference type="GO" id="GO:0006298">
    <property type="term" value="P:mismatch repair"/>
    <property type="evidence" value="ECO:0007669"/>
    <property type="project" value="TreeGrafter"/>
</dbReference>
<dbReference type="Pfam" id="PF02086">
    <property type="entry name" value="MethyltransfD12"/>
    <property type="match status" value="1"/>
</dbReference>
<evidence type="ECO:0000313" key="8">
    <source>
        <dbReference type="Proteomes" id="UP000287237"/>
    </source>
</evidence>
<dbReference type="InterPro" id="IPR012263">
    <property type="entry name" value="M_m6A_EcoRV"/>
</dbReference>
<dbReference type="PANTHER" id="PTHR30481">
    <property type="entry name" value="DNA ADENINE METHYLASE"/>
    <property type="match status" value="1"/>
</dbReference>
<gene>
    <name evidence="7" type="ORF">C3H42_08955</name>
</gene>
<dbReference type="InterPro" id="IPR029063">
    <property type="entry name" value="SAM-dependent_MTases_sf"/>
</dbReference>
<keyword evidence="4" id="KW-0808">Transferase</keyword>
<dbReference type="EC" id="2.1.1.72" evidence="2"/>
<dbReference type="GO" id="GO:1904047">
    <property type="term" value="F:S-adenosyl-L-methionine binding"/>
    <property type="evidence" value="ECO:0007669"/>
    <property type="project" value="TreeGrafter"/>
</dbReference>
<dbReference type="GO" id="GO:0032259">
    <property type="term" value="P:methylation"/>
    <property type="evidence" value="ECO:0007669"/>
    <property type="project" value="UniProtKB-KW"/>
</dbReference>
<comment type="similarity">
    <text evidence="1">Belongs to the N(4)/N(6)-methyltransferase family.</text>
</comment>
<keyword evidence="3" id="KW-0489">Methyltransferase</keyword>
<organism evidence="7 8">
    <name type="scientific">Campylobacter jejuni</name>
    <dbReference type="NCBI Taxonomy" id="197"/>
    <lineage>
        <taxon>Bacteria</taxon>
        <taxon>Pseudomonadati</taxon>
        <taxon>Campylobacterota</taxon>
        <taxon>Epsilonproteobacteria</taxon>
        <taxon>Campylobacterales</taxon>
        <taxon>Campylobacteraceae</taxon>
        <taxon>Campylobacter</taxon>
    </lineage>
</organism>
<dbReference type="Gene3D" id="3.40.50.150">
    <property type="entry name" value="Vaccinia Virus protein VP39"/>
    <property type="match status" value="1"/>
</dbReference>
<dbReference type="PANTHER" id="PTHR30481:SF3">
    <property type="entry name" value="DNA ADENINE METHYLASE"/>
    <property type="match status" value="1"/>
</dbReference>
<comment type="catalytic activity">
    <reaction evidence="6">
        <text>a 2'-deoxyadenosine in DNA + S-adenosyl-L-methionine = an N(6)-methyl-2'-deoxyadenosine in DNA + S-adenosyl-L-homocysteine + H(+)</text>
        <dbReference type="Rhea" id="RHEA:15197"/>
        <dbReference type="Rhea" id="RHEA-COMP:12418"/>
        <dbReference type="Rhea" id="RHEA-COMP:12419"/>
        <dbReference type="ChEBI" id="CHEBI:15378"/>
        <dbReference type="ChEBI" id="CHEBI:57856"/>
        <dbReference type="ChEBI" id="CHEBI:59789"/>
        <dbReference type="ChEBI" id="CHEBI:90615"/>
        <dbReference type="ChEBI" id="CHEBI:90616"/>
        <dbReference type="EC" id="2.1.1.72"/>
    </reaction>
</comment>
<evidence type="ECO:0000256" key="4">
    <source>
        <dbReference type="ARBA" id="ARBA00022679"/>
    </source>
</evidence>
<dbReference type="EMBL" id="PRCK01000012">
    <property type="protein sequence ID" value="RTJ94570.1"/>
    <property type="molecule type" value="Genomic_DNA"/>
</dbReference>
<dbReference type="GO" id="GO:0043565">
    <property type="term" value="F:sequence-specific DNA binding"/>
    <property type="evidence" value="ECO:0007669"/>
    <property type="project" value="TreeGrafter"/>
</dbReference>
<dbReference type="InterPro" id="IPR012327">
    <property type="entry name" value="MeTrfase_D12"/>
</dbReference>